<evidence type="ECO:0000256" key="2">
    <source>
        <dbReference type="SAM" id="MobiDB-lite"/>
    </source>
</evidence>
<feature type="region of interest" description="Disordered" evidence="2">
    <location>
        <begin position="1"/>
        <end position="69"/>
    </location>
</feature>
<evidence type="ECO:0000256" key="1">
    <source>
        <dbReference type="SAM" id="Coils"/>
    </source>
</evidence>
<dbReference type="Pfam" id="PF01465">
    <property type="entry name" value="GRIP"/>
    <property type="match status" value="1"/>
</dbReference>
<reference evidence="4" key="1">
    <citation type="submission" date="2015-12" db="EMBL/GenBank/DDBJ databases">
        <title>De novo transcriptome assembly of four potential Pierce s Disease insect vectors from Arizona vineyards.</title>
        <authorList>
            <person name="Tassone E.E."/>
        </authorList>
    </citation>
    <scope>NUCLEOTIDE SEQUENCE</scope>
</reference>
<keyword evidence="1" id="KW-0175">Coiled coil</keyword>
<dbReference type="AlphaFoldDB" id="A0A1B6E6J4"/>
<organism evidence="4">
    <name type="scientific">Clastoptera arizonana</name>
    <name type="common">Arizona spittle bug</name>
    <dbReference type="NCBI Taxonomy" id="38151"/>
    <lineage>
        <taxon>Eukaryota</taxon>
        <taxon>Metazoa</taxon>
        <taxon>Ecdysozoa</taxon>
        <taxon>Arthropoda</taxon>
        <taxon>Hexapoda</taxon>
        <taxon>Insecta</taxon>
        <taxon>Pterygota</taxon>
        <taxon>Neoptera</taxon>
        <taxon>Paraneoptera</taxon>
        <taxon>Hemiptera</taxon>
        <taxon>Auchenorrhyncha</taxon>
        <taxon>Cercopoidea</taxon>
        <taxon>Clastopteridae</taxon>
        <taxon>Clastoptera</taxon>
    </lineage>
</organism>
<feature type="compositionally biased region" description="Low complexity" evidence="2">
    <location>
        <begin position="12"/>
        <end position="33"/>
    </location>
</feature>
<feature type="compositionally biased region" description="Basic and acidic residues" evidence="2">
    <location>
        <begin position="1"/>
        <end position="11"/>
    </location>
</feature>
<feature type="coiled-coil region" evidence="1">
    <location>
        <begin position="474"/>
        <end position="501"/>
    </location>
</feature>
<feature type="coiled-coil region" evidence="1">
    <location>
        <begin position="126"/>
        <end position="160"/>
    </location>
</feature>
<feature type="domain" description="GRIP" evidence="3">
    <location>
        <begin position="596"/>
        <end position="644"/>
    </location>
</feature>
<protein>
    <recommendedName>
        <fullName evidence="3">GRIP domain-containing protein</fullName>
    </recommendedName>
</protein>
<dbReference type="EMBL" id="GEDC01003735">
    <property type="protein sequence ID" value="JAS33563.1"/>
    <property type="molecule type" value="Transcribed_RNA"/>
</dbReference>
<accession>A0A1B6E6J4</accession>
<dbReference type="InterPro" id="IPR000237">
    <property type="entry name" value="GRIP_dom"/>
</dbReference>
<feature type="coiled-coil region" evidence="1">
    <location>
        <begin position="234"/>
        <end position="428"/>
    </location>
</feature>
<name>A0A1B6E6J4_9HEMI</name>
<evidence type="ECO:0000259" key="3">
    <source>
        <dbReference type="PROSITE" id="PS50913"/>
    </source>
</evidence>
<feature type="compositionally biased region" description="Polar residues" evidence="2">
    <location>
        <begin position="50"/>
        <end position="63"/>
    </location>
</feature>
<evidence type="ECO:0000313" key="4">
    <source>
        <dbReference type="EMBL" id="JAS33563.1"/>
    </source>
</evidence>
<sequence length="648" mass="75181">MNNGDRRHSGESRIPVLSSPSPLRRSGSQRLGGCPPILEQRPVLNRHRSLQSLTTTPITSRYSPDQEDDLDSLRSYGSCASACSTASQCDHANFARNGTTYSGRRKRYVVHCSPHSTAGDEYLTPTQRANRTIRKLKSLLTEAQSEIEEKDRQILRITKEVVQLRLLKVDSAAEVTEPDSSGRLNDTINEQAPITMNGGRLSSPLVVDLPASLADSGHFEDLSNGKDWFPRAHRDATQKETEQLQRQHEDIIRDLKEKQNDRVDALLLRITETNDRYYDQRSKLEDQKIRIGELEKENNKLKEDKSSDQRKIEELRVSNEQLKLQLENLDFKLNEYQMMDIDLGNVEKLEIDNRRNEEIEKENEELTMMISKNAKEKADIEMKLQSLLSENEKIKMENIKLGSLELENKQIEKENVDLKLVINKYLQEKSDLEIKFDLVVKENEELKTKCCKVNELNEQLTKNNQIIKVQGNNMTNRDERVEILEREIERLKLHHEKQEEHHKNVYLEMYKKGQESARFEDNEALDASSQEEKSYSTSELLKNLENTKAELENIKDKEYFSPMNLLSAQEAVSLWILSTRKAMYKRILETKKSQPEHDPEMTLQFLKSAIYYFLTDKENTQGHLAAIESILGFTENEKINIDRAFLWR</sequence>
<proteinExistence type="predicted"/>
<dbReference type="PROSITE" id="PS50913">
    <property type="entry name" value="GRIP"/>
    <property type="match status" value="1"/>
</dbReference>
<gene>
    <name evidence="4" type="ORF">g.35663</name>
</gene>